<dbReference type="AlphaFoldDB" id="A0A812YW65"/>
<reference evidence="2" key="1">
    <citation type="submission" date="2021-02" db="EMBL/GenBank/DDBJ databases">
        <authorList>
            <person name="Dougan E. K."/>
            <person name="Rhodes N."/>
            <person name="Thang M."/>
            <person name="Chan C."/>
        </authorList>
    </citation>
    <scope>NUCLEOTIDE SEQUENCE</scope>
</reference>
<proteinExistence type="predicted"/>
<keyword evidence="3" id="KW-1185">Reference proteome</keyword>
<organism evidence="2 3">
    <name type="scientific">Symbiodinium necroappetens</name>
    <dbReference type="NCBI Taxonomy" id="1628268"/>
    <lineage>
        <taxon>Eukaryota</taxon>
        <taxon>Sar</taxon>
        <taxon>Alveolata</taxon>
        <taxon>Dinophyceae</taxon>
        <taxon>Suessiales</taxon>
        <taxon>Symbiodiniaceae</taxon>
        <taxon>Symbiodinium</taxon>
    </lineage>
</organism>
<evidence type="ECO:0000256" key="1">
    <source>
        <dbReference type="SAM" id="MobiDB-lite"/>
    </source>
</evidence>
<sequence>MMRDPASMSDGELAEWAASLDADARRRIQTALLVAAERSMGSNNYTAAAGSNPTGGSSYSAAAGYNPTGTNQETLPLPPPPGQRRPRCQKACPNAAYGLSFCRLWCKRKDKPHKRRPHRSHYCRPCHEAGYGEDSDRST</sequence>
<accession>A0A812YW65</accession>
<dbReference type="Proteomes" id="UP000601435">
    <property type="component" value="Unassembled WGS sequence"/>
</dbReference>
<dbReference type="OrthoDB" id="10344485at2759"/>
<dbReference type="EMBL" id="CAJNJA010044150">
    <property type="protein sequence ID" value="CAE7799554.1"/>
    <property type="molecule type" value="Genomic_DNA"/>
</dbReference>
<name>A0A812YW65_9DINO</name>
<comment type="caution">
    <text evidence="2">The sequence shown here is derived from an EMBL/GenBank/DDBJ whole genome shotgun (WGS) entry which is preliminary data.</text>
</comment>
<feature type="compositionally biased region" description="Polar residues" evidence="1">
    <location>
        <begin position="43"/>
        <end position="60"/>
    </location>
</feature>
<evidence type="ECO:0000313" key="2">
    <source>
        <dbReference type="EMBL" id="CAE7799554.1"/>
    </source>
</evidence>
<protein>
    <submittedName>
        <fullName evidence="2">Uncharacterized protein</fullName>
    </submittedName>
</protein>
<feature type="region of interest" description="Disordered" evidence="1">
    <location>
        <begin position="110"/>
        <end position="139"/>
    </location>
</feature>
<gene>
    <name evidence="2" type="ORF">SNEC2469_LOCUS23572</name>
</gene>
<evidence type="ECO:0000313" key="3">
    <source>
        <dbReference type="Proteomes" id="UP000601435"/>
    </source>
</evidence>
<feature type="region of interest" description="Disordered" evidence="1">
    <location>
        <begin position="43"/>
        <end position="89"/>
    </location>
</feature>
<feature type="compositionally biased region" description="Basic residues" evidence="1">
    <location>
        <begin position="110"/>
        <end position="124"/>
    </location>
</feature>